<dbReference type="RefSeq" id="YP_009259683.1">
    <property type="nucleotide sequence ID" value="NC_030457.1"/>
</dbReference>
<dbReference type="EMBL" id="KT149401">
    <property type="protein sequence ID" value="AMB42976.1"/>
    <property type="molecule type" value="Genomic_DNA"/>
</dbReference>
<evidence type="ECO:0000313" key="3">
    <source>
        <dbReference type="Proteomes" id="UP000106231"/>
    </source>
</evidence>
<dbReference type="Proteomes" id="UP000106231">
    <property type="component" value="Segment"/>
</dbReference>
<organism evidence="2 3">
    <name type="scientific">Circovirus-like genome DCCV-8</name>
    <dbReference type="NCBI Taxonomy" id="1788448"/>
    <lineage>
        <taxon>Viruses</taxon>
        <taxon>Monodnaviria</taxon>
        <taxon>Shotokuvirae</taxon>
        <taxon>Cressdnaviricota</taxon>
        <taxon>Arfiviricetes</taxon>
        <taxon>Saturnivirales</taxon>
        <taxon>Kanorauviridae</taxon>
        <taxon>Saothovirus</taxon>
        <taxon>Saothovirus dianchis</taxon>
    </lineage>
</organism>
<evidence type="ECO:0000256" key="1">
    <source>
        <dbReference type="SAM" id="MobiDB-lite"/>
    </source>
</evidence>
<sequence length="107" mass="11612">MSVTVTKIAGDYINRSMGNNPYAFAYRGAALGKRYSDWVVRMGKKSSSKRSYRTNFSMPGKVGSAPSGGYGSAPGRVTGSAPQKALLMLSELPSTSVHRRRNSKIYK</sequence>
<accession>A0A190WHD6</accession>
<reference evidence="2 3" key="1">
    <citation type="submission" date="2015-06" db="EMBL/GenBank/DDBJ databases">
        <title>Nucleotide composition analysis revealed diverse host origins of novel circovirus-like genomes in Dianchi and Donghu lake in China.</title>
        <authorList>
            <person name="Ge X.-Y."/>
            <person name="Fang W."/>
            <person name="Wang J."/>
            <person name="Wang M.-N."/>
            <person name="Liu H.-Z."/>
            <person name="Shi Z.-L."/>
        </authorList>
    </citation>
    <scope>NUCLEOTIDE SEQUENCE [LARGE SCALE GENOMIC DNA]</scope>
    <source>
        <strain evidence="2">DCCV-8</strain>
    </source>
</reference>
<dbReference type="GeneID" id="37627676"/>
<dbReference type="KEGG" id="vg:37627676"/>
<proteinExistence type="predicted"/>
<evidence type="ECO:0000313" key="2">
    <source>
        <dbReference type="EMBL" id="AMB42976.1"/>
    </source>
</evidence>
<protein>
    <submittedName>
        <fullName evidence="2">Uncharacterized protein</fullName>
    </submittedName>
</protein>
<name>A0A190WHD6_9VIRU</name>
<keyword evidence="3" id="KW-1185">Reference proteome</keyword>
<feature type="region of interest" description="Disordered" evidence="1">
    <location>
        <begin position="49"/>
        <end position="76"/>
    </location>
</feature>